<dbReference type="EMBL" id="CP116968">
    <property type="protein sequence ID" value="WNM64165.1"/>
    <property type="molecule type" value="Genomic_DNA"/>
</dbReference>
<dbReference type="RefSeq" id="WP_376753580.1">
    <property type="nucleotide sequence ID" value="NZ_CP116968.1"/>
</dbReference>
<evidence type="ECO:0000313" key="1">
    <source>
        <dbReference type="EMBL" id="WNM64165.1"/>
    </source>
</evidence>
<dbReference type="Proteomes" id="UP001302494">
    <property type="component" value="Chromosome"/>
</dbReference>
<protein>
    <recommendedName>
        <fullName evidence="3">DUF2281 domain-containing protein</fullName>
    </recommendedName>
</protein>
<evidence type="ECO:0000313" key="2">
    <source>
        <dbReference type="Proteomes" id="UP001302494"/>
    </source>
</evidence>
<dbReference type="KEGG" id="nneo:PQG83_07255"/>
<name>A0AA96GPF6_9BACT</name>
<dbReference type="AlphaFoldDB" id="A0AA96GPF6"/>
<proteinExistence type="predicted"/>
<reference evidence="1 2" key="1">
    <citation type="submission" date="2023-01" db="EMBL/GenBank/DDBJ databases">
        <title>Cultivation and genomic characterization of new, ubiquitous marine nitrite-oxidizing bacteria from the Nitrospirales.</title>
        <authorList>
            <person name="Mueller A.J."/>
            <person name="Daebeler A."/>
            <person name="Herbold C.W."/>
            <person name="Kirkegaard R.H."/>
            <person name="Daims H."/>
        </authorList>
    </citation>
    <scope>NUCLEOTIDE SEQUENCE [LARGE SCALE GENOMIC DNA]</scope>
    <source>
        <strain evidence="1 2">DK</strain>
    </source>
</reference>
<sequence length="66" mass="7691">MSTAEQIMREIQILPEPLAKEVLDFIGYIELKHGLKDRLAEELKLAQTPAMKHIWDNSEDEVWNDV</sequence>
<organism evidence="1 2">
    <name type="scientific">Candidatus Nitrospira neomarina</name>
    <dbReference type="NCBI Taxonomy" id="3020899"/>
    <lineage>
        <taxon>Bacteria</taxon>
        <taxon>Pseudomonadati</taxon>
        <taxon>Nitrospirota</taxon>
        <taxon>Nitrospiria</taxon>
        <taxon>Nitrospirales</taxon>
        <taxon>Nitrospiraceae</taxon>
        <taxon>Nitrospira</taxon>
    </lineage>
</organism>
<evidence type="ECO:0008006" key="3">
    <source>
        <dbReference type="Google" id="ProtNLM"/>
    </source>
</evidence>
<keyword evidence="2" id="KW-1185">Reference proteome</keyword>
<accession>A0AA96GPF6</accession>
<gene>
    <name evidence="1" type="ORF">PQG83_07255</name>
</gene>